<dbReference type="InterPro" id="IPR000361">
    <property type="entry name" value="ATAP_core_dom"/>
</dbReference>
<comment type="caution">
    <text evidence="2">The sequence shown here is derived from an EMBL/GenBank/DDBJ whole genome shotgun (WGS) entry which is preliminary data.</text>
</comment>
<dbReference type="Pfam" id="PF01521">
    <property type="entry name" value="Fe-S_biosyn"/>
    <property type="match status" value="1"/>
</dbReference>
<protein>
    <recommendedName>
        <fullName evidence="1">Core domain-containing protein</fullName>
    </recommendedName>
</protein>
<accession>A0A941JH02</accession>
<reference evidence="2" key="1">
    <citation type="submission" date="2021-04" db="EMBL/GenBank/DDBJ databases">
        <title>Genomic analysis of electroactive and textile dye degrading Bacillus circulans strain: DC10 isolated from constructed wetland-microbial fuel cells treating textile dye wastewaters.</title>
        <authorList>
            <person name="Patel D.U."/>
            <person name="Desai C.R."/>
        </authorList>
    </citation>
    <scope>NUCLEOTIDE SEQUENCE</scope>
    <source>
        <strain evidence="2">DC10</strain>
    </source>
</reference>
<dbReference type="SUPFAM" id="SSF89360">
    <property type="entry name" value="HesB-like domain"/>
    <property type="match status" value="1"/>
</dbReference>
<organism evidence="2">
    <name type="scientific">Niallia circulans</name>
    <name type="common">Bacillus circulans</name>
    <dbReference type="NCBI Taxonomy" id="1397"/>
    <lineage>
        <taxon>Bacteria</taxon>
        <taxon>Bacillati</taxon>
        <taxon>Bacillota</taxon>
        <taxon>Bacilli</taxon>
        <taxon>Bacillales</taxon>
        <taxon>Bacillaceae</taxon>
        <taxon>Niallia</taxon>
    </lineage>
</organism>
<evidence type="ECO:0000313" key="2">
    <source>
        <dbReference type="EMBL" id="MBR8670951.1"/>
    </source>
</evidence>
<gene>
    <name evidence="2" type="ORF">KD144_15545</name>
</gene>
<dbReference type="InterPro" id="IPR035903">
    <property type="entry name" value="HesB-like_dom_sf"/>
</dbReference>
<dbReference type="RefSeq" id="WP_016205178.1">
    <property type="nucleotide sequence ID" value="NZ_JAGTPX020000017.1"/>
</dbReference>
<feature type="domain" description="Core" evidence="1">
    <location>
        <begin position="1"/>
        <end position="99"/>
    </location>
</feature>
<dbReference type="EMBL" id="JAGTPX010000016">
    <property type="protein sequence ID" value="MBR8670951.1"/>
    <property type="molecule type" value="Genomic_DNA"/>
</dbReference>
<sequence>MNVTITDAAVQKFRSYVVPEGAVYRLGTIFSGGCSYVYNFDLAVDFPKEGDKPFEDNGLTIYLDPLTIKHINEDLKFDYVQGKGFRLIGPSEIYSFHLEVKQKANKG</sequence>
<dbReference type="Gene3D" id="2.60.300.12">
    <property type="entry name" value="HesB-like domain"/>
    <property type="match status" value="1"/>
</dbReference>
<proteinExistence type="predicted"/>
<dbReference type="AlphaFoldDB" id="A0A941JH02"/>
<evidence type="ECO:0000259" key="1">
    <source>
        <dbReference type="Pfam" id="PF01521"/>
    </source>
</evidence>
<name>A0A941JH02_NIACI</name>